<dbReference type="SMART" id="SM00297">
    <property type="entry name" value="BROMO"/>
    <property type="match status" value="1"/>
</dbReference>
<organism evidence="5 6">
    <name type="scientific">Cyanidiococcus yangmingshanensis</name>
    <dbReference type="NCBI Taxonomy" id="2690220"/>
    <lineage>
        <taxon>Eukaryota</taxon>
        <taxon>Rhodophyta</taxon>
        <taxon>Bangiophyceae</taxon>
        <taxon>Cyanidiales</taxon>
        <taxon>Cyanidiaceae</taxon>
        <taxon>Cyanidiococcus</taxon>
    </lineage>
</organism>
<protein>
    <recommendedName>
        <fullName evidence="4">Bromo domain-containing protein</fullName>
    </recommendedName>
</protein>
<evidence type="ECO:0000313" key="5">
    <source>
        <dbReference type="EMBL" id="KAF6000498.1"/>
    </source>
</evidence>
<dbReference type="Gene3D" id="1.20.920.10">
    <property type="entry name" value="Bromodomain-like"/>
    <property type="match status" value="1"/>
</dbReference>
<dbReference type="AlphaFoldDB" id="A0A7J7IBW4"/>
<dbReference type="PRINTS" id="PR00503">
    <property type="entry name" value="BROMODOMAIN"/>
</dbReference>
<reference evidence="5 6" key="1">
    <citation type="journal article" date="2020" name="J. Phycol.">
        <title>Comparative genome analysis reveals Cyanidiococcus gen. nov., a new extremophilic red algal genus sister to Cyanidioschyzon (Cyanidioschyzonaceae, Rhodophyta).</title>
        <authorList>
            <person name="Liu S.-L."/>
            <person name="Chiang Y.-R."/>
            <person name="Yoon H.S."/>
            <person name="Fu H.-Y."/>
        </authorList>
    </citation>
    <scope>NUCLEOTIDE SEQUENCE [LARGE SCALE GENOMIC DNA]</scope>
    <source>
        <strain evidence="5 6">THAL066</strain>
    </source>
</reference>
<accession>A0A7J7IBW4</accession>
<keyword evidence="6" id="KW-1185">Reference proteome</keyword>
<feature type="compositionally biased region" description="Acidic residues" evidence="3">
    <location>
        <begin position="10"/>
        <end position="19"/>
    </location>
</feature>
<feature type="region of interest" description="Disordered" evidence="3">
    <location>
        <begin position="1"/>
        <end position="100"/>
    </location>
</feature>
<comment type="caution">
    <text evidence="5">The sequence shown here is derived from an EMBL/GenBank/DDBJ whole genome shotgun (WGS) entry which is preliminary data.</text>
</comment>
<dbReference type="Proteomes" id="UP000530660">
    <property type="component" value="Unassembled WGS sequence"/>
</dbReference>
<dbReference type="Pfam" id="PF00439">
    <property type="entry name" value="Bromodomain"/>
    <property type="match status" value="1"/>
</dbReference>
<evidence type="ECO:0000256" key="2">
    <source>
        <dbReference type="PROSITE-ProRule" id="PRU00035"/>
    </source>
</evidence>
<dbReference type="EMBL" id="VWRR01000019">
    <property type="protein sequence ID" value="KAF6000498.1"/>
    <property type="molecule type" value="Genomic_DNA"/>
</dbReference>
<feature type="compositionally biased region" description="Polar residues" evidence="3">
    <location>
        <begin position="68"/>
        <end position="87"/>
    </location>
</feature>
<proteinExistence type="predicted"/>
<dbReference type="InterPro" id="IPR001487">
    <property type="entry name" value="Bromodomain"/>
</dbReference>
<feature type="region of interest" description="Disordered" evidence="3">
    <location>
        <begin position="214"/>
        <end position="296"/>
    </location>
</feature>
<evidence type="ECO:0000259" key="4">
    <source>
        <dbReference type="PROSITE" id="PS50014"/>
    </source>
</evidence>
<dbReference type="PROSITE" id="PS50014">
    <property type="entry name" value="BROMODOMAIN_2"/>
    <property type="match status" value="1"/>
</dbReference>
<feature type="region of interest" description="Disordered" evidence="3">
    <location>
        <begin position="407"/>
        <end position="443"/>
    </location>
</feature>
<name>A0A7J7IBW4_9RHOD</name>
<dbReference type="SUPFAM" id="SSF47370">
    <property type="entry name" value="Bromodomain"/>
    <property type="match status" value="1"/>
</dbReference>
<dbReference type="OrthoDB" id="6096at2759"/>
<sequence length="540" mass="60474">MRRPRHQVFIDDENDDDPSDQSAVASDEDTGSNAVALRSRQRSRSRQGGSESTDTSEPGRPRRRLRPSTSSVESGSRRNVVTRTRSAASLRASTDLPKAPSDADTFLNTVAILIQQLRQHDRYGFFSAPVDREEAPDYDEIIRQPMDLGTMQQKLESGAYRRLNQVEQDLELIWRNCFTYNPSNSIYYREAARLQKWAHKQVQWARQRLSGIAAMPSSTEGQTASASTHTRDETTRTGRAATKRPMARTSSGSSALPPRLSLRVHLEPREDASSLPGTRATATATRLPGAETKSKTDGIQRALIDEASDPEASYAVAAQDPAAFIERVWRAYLARKKHLRIEKEHYQLYHHQEQAPERTRAIGDDARAMLSQWLGTVVKREANASEQLFGEVLEAAEIPENMLRGPWKSRVPSASSSERMRSSSETPQNVMEGRTGHSFEQDARDASVLNVGTSGSIPTPRPAPKALWNAFRHAVATLRIAQINNRSREEQTRRYDTALALAVRIVESQPPGTYLKERDLQCLRACAENLVQRCNPKTYS</sequence>
<dbReference type="PROSITE" id="PS50096">
    <property type="entry name" value="IQ"/>
    <property type="match status" value="1"/>
</dbReference>
<evidence type="ECO:0000313" key="6">
    <source>
        <dbReference type="Proteomes" id="UP000530660"/>
    </source>
</evidence>
<evidence type="ECO:0000256" key="1">
    <source>
        <dbReference type="ARBA" id="ARBA00023117"/>
    </source>
</evidence>
<gene>
    <name evidence="5" type="ORF">F1559_000475</name>
</gene>
<feature type="compositionally biased region" description="Polar residues" evidence="3">
    <location>
        <begin position="216"/>
        <end position="228"/>
    </location>
</feature>
<dbReference type="InterPro" id="IPR051831">
    <property type="entry name" value="Bromodomain_contain_prot"/>
</dbReference>
<dbReference type="PANTHER" id="PTHR22881:SF27">
    <property type="entry name" value="BROMODOMAIN CONTAINING 7_9"/>
    <property type="match status" value="1"/>
</dbReference>
<feature type="domain" description="Bromo" evidence="4">
    <location>
        <begin position="118"/>
        <end position="188"/>
    </location>
</feature>
<dbReference type="InterPro" id="IPR036427">
    <property type="entry name" value="Bromodomain-like_sf"/>
</dbReference>
<evidence type="ECO:0000256" key="3">
    <source>
        <dbReference type="SAM" id="MobiDB-lite"/>
    </source>
</evidence>
<dbReference type="PANTHER" id="PTHR22881">
    <property type="entry name" value="BROMODOMAIN CONTAINING PROTEIN"/>
    <property type="match status" value="1"/>
</dbReference>
<keyword evidence="1 2" id="KW-0103">Bromodomain</keyword>
<feature type="compositionally biased region" description="Basic and acidic residues" evidence="3">
    <location>
        <begin position="434"/>
        <end position="443"/>
    </location>
</feature>